<evidence type="ECO:0000256" key="3">
    <source>
        <dbReference type="ARBA" id="ARBA00022692"/>
    </source>
</evidence>
<keyword evidence="4 7" id="KW-1133">Transmembrane helix</keyword>
<comment type="subcellular location">
    <subcellularLocation>
        <location evidence="1">Membrane</location>
        <topology evidence="1">Multi-pass membrane protein</topology>
    </subcellularLocation>
</comment>
<organism evidence="8 9">
    <name type="scientific">Heterodera trifolii</name>
    <dbReference type="NCBI Taxonomy" id="157864"/>
    <lineage>
        <taxon>Eukaryota</taxon>
        <taxon>Metazoa</taxon>
        <taxon>Ecdysozoa</taxon>
        <taxon>Nematoda</taxon>
        <taxon>Chromadorea</taxon>
        <taxon>Rhabditida</taxon>
        <taxon>Tylenchina</taxon>
        <taxon>Tylenchomorpha</taxon>
        <taxon>Tylenchoidea</taxon>
        <taxon>Heteroderidae</taxon>
        <taxon>Heteroderinae</taxon>
        <taxon>Heterodera</taxon>
    </lineage>
</organism>
<comment type="similarity">
    <text evidence="2">Belongs to the TMCO4 family.</text>
</comment>
<proteinExistence type="inferred from homology"/>
<feature type="region of interest" description="Disordered" evidence="6">
    <location>
        <begin position="1"/>
        <end position="79"/>
    </location>
</feature>
<dbReference type="GO" id="GO:0016020">
    <property type="term" value="C:membrane"/>
    <property type="evidence" value="ECO:0007669"/>
    <property type="project" value="UniProtKB-SubCell"/>
</dbReference>
<evidence type="ECO:0000313" key="8">
    <source>
        <dbReference type="EMBL" id="KAL3097355.1"/>
    </source>
</evidence>
<feature type="compositionally biased region" description="Basic and acidic residues" evidence="6">
    <location>
        <begin position="713"/>
        <end position="739"/>
    </location>
</feature>
<protein>
    <recommendedName>
        <fullName evidence="10">Transmembrane and coiled-coil domain-containing protein 4</fullName>
    </recommendedName>
</protein>
<evidence type="ECO:0008006" key="10">
    <source>
        <dbReference type="Google" id="ProtNLM"/>
    </source>
</evidence>
<feature type="compositionally biased region" description="Low complexity" evidence="6">
    <location>
        <begin position="822"/>
        <end position="835"/>
    </location>
</feature>
<feature type="compositionally biased region" description="Basic residues" evidence="6">
    <location>
        <begin position="773"/>
        <end position="782"/>
    </location>
</feature>
<dbReference type="SUPFAM" id="SSF53474">
    <property type="entry name" value="alpha/beta-Hydrolases"/>
    <property type="match status" value="2"/>
</dbReference>
<evidence type="ECO:0000256" key="2">
    <source>
        <dbReference type="ARBA" id="ARBA00009824"/>
    </source>
</evidence>
<evidence type="ECO:0000256" key="4">
    <source>
        <dbReference type="ARBA" id="ARBA00022989"/>
    </source>
</evidence>
<dbReference type="EMBL" id="JBICBT010000840">
    <property type="protein sequence ID" value="KAL3097355.1"/>
    <property type="molecule type" value="Genomic_DNA"/>
</dbReference>
<keyword evidence="5 7" id="KW-0472">Membrane</keyword>
<feature type="compositionally biased region" description="Acidic residues" evidence="6">
    <location>
        <begin position="803"/>
        <end position="821"/>
    </location>
</feature>
<evidence type="ECO:0000256" key="6">
    <source>
        <dbReference type="SAM" id="MobiDB-lite"/>
    </source>
</evidence>
<dbReference type="AlphaFoldDB" id="A0ABD2K374"/>
<evidence type="ECO:0000256" key="5">
    <source>
        <dbReference type="ARBA" id="ARBA00023136"/>
    </source>
</evidence>
<comment type="caution">
    <text evidence="8">The sequence shown here is derived from an EMBL/GenBank/DDBJ whole genome shotgun (WGS) entry which is preliminary data.</text>
</comment>
<name>A0ABD2K374_9BILA</name>
<feature type="compositionally biased region" description="Polar residues" evidence="6">
    <location>
        <begin position="855"/>
        <end position="876"/>
    </location>
</feature>
<feature type="region of interest" description="Disordered" evidence="6">
    <location>
        <begin position="712"/>
        <end position="876"/>
    </location>
</feature>
<evidence type="ECO:0000256" key="1">
    <source>
        <dbReference type="ARBA" id="ARBA00004141"/>
    </source>
</evidence>
<dbReference type="InterPro" id="IPR029058">
    <property type="entry name" value="AB_hydrolase_fold"/>
</dbReference>
<feature type="transmembrane region" description="Helical" evidence="7">
    <location>
        <begin position="361"/>
        <end position="386"/>
    </location>
</feature>
<reference evidence="8 9" key="1">
    <citation type="submission" date="2024-10" db="EMBL/GenBank/DDBJ databases">
        <authorList>
            <person name="Kim D."/>
        </authorList>
    </citation>
    <scope>NUCLEOTIDE SEQUENCE [LARGE SCALE GENOMIC DNA]</scope>
    <source>
        <strain evidence="8">BH-2024</strain>
    </source>
</reference>
<gene>
    <name evidence="8" type="ORF">niasHT_024701</name>
</gene>
<keyword evidence="3 7" id="KW-0812">Transmembrane</keyword>
<keyword evidence="9" id="KW-1185">Reference proteome</keyword>
<feature type="compositionally biased region" description="Polar residues" evidence="6">
    <location>
        <begin position="44"/>
        <end position="79"/>
    </location>
</feature>
<feature type="transmembrane region" description="Helical" evidence="7">
    <location>
        <begin position="398"/>
        <end position="420"/>
    </location>
</feature>
<feature type="compositionally biased region" description="Basic and acidic residues" evidence="6">
    <location>
        <begin position="756"/>
        <end position="768"/>
    </location>
</feature>
<dbReference type="Pfam" id="PF05277">
    <property type="entry name" value="DUF726"/>
    <property type="match status" value="1"/>
</dbReference>
<accession>A0ABD2K374</accession>
<dbReference type="PANTHER" id="PTHR17920">
    <property type="entry name" value="TRANSMEMBRANE AND COILED-COIL DOMAIN-CONTAINING PROTEIN 4 TMCO4"/>
    <property type="match status" value="1"/>
</dbReference>
<dbReference type="InterPro" id="IPR007941">
    <property type="entry name" value="DUF726"/>
</dbReference>
<dbReference type="Proteomes" id="UP001620626">
    <property type="component" value="Unassembled WGS sequence"/>
</dbReference>
<evidence type="ECO:0000256" key="7">
    <source>
        <dbReference type="SAM" id="Phobius"/>
    </source>
</evidence>
<sequence length="876" mass="95730">MPSSCAETSPAELSAASTLPALSITPPSAEAPLEMPKKPFTCSEMPSSTMAETLTAPTAHSEMPQQSSTPRADTLQQHTSSLSQYGCTFPLPTGTVPPSSSASLMTAAEATTTALSASVDLSRSASAAEVFPRRHRRAVSVNECLFQQQQQGQSNQRSLLDETPSSSCLGSPCSSASLPAHFPATATATASTVLKSDQISPIVRFAFSDLVITVLRLDFYRTGDPEAIKFCKHSLDILLKWGELPAKTQQSLRHRIEENQPFNEDIGALITAVKLDPQLCQPQGLLHLLGSLLLCVLVNGDYDARFRVLLRHISALLGIHWDLFEEFESTLCDRLIDEYNETVDNQKVRESKSRLKKLKRYAMIGAASGLGGILIGVTGGLAAPVILTSISALTATTILLPAAASAAIFGSVFGAAGAGLTGYRMQKRVGDIEEFSIERLTEQDNQELHCVLCVSGWIEDREESAFRHHWRHLWMSKEQYTLRWESKYLEELGRSIDYFVSFVVSYAIQRSLMETMLASLVSAIAWPLVLLGSSCVIDNPWNICTRRARQVGEHLAEVLLTRQHGRRPITLIGFSLGARVLYHCLLEMSKRMPESLGIVQDVILLGAPVSASPSHWRQLCSVNLPILFQLINGYCKSDWLLRFLYRTMSVQFIIAGTGPVDNRTERKIVNFNLSHIVKGHLDYAKKMTQVLEAVGVRCTPLSRASCANLSEDAPMHAEAKEATERETVREEEKQRRALDESSTVVEHLKHGLSIESKAENEDEAKNGEAAKGSGRRRGKKHFIVGSVEKCGDDGGGGEANNWDGDESDGDEEKGTEEDEPIDPLLGKKLSGLPKTKFVDANANGDDPAETRSARRTNSGDSTDTFLSAVSTNNGTT</sequence>
<dbReference type="PANTHER" id="PTHR17920:SF3">
    <property type="entry name" value="TRANSMEMBRANE AND COILED-COIL DOMAIN-CONTAINING PROTEIN 4"/>
    <property type="match status" value="1"/>
</dbReference>
<evidence type="ECO:0000313" key="9">
    <source>
        <dbReference type="Proteomes" id="UP001620626"/>
    </source>
</evidence>